<organism evidence="3 4">
    <name type="scientific">Podospora aff. communis PSN243</name>
    <dbReference type="NCBI Taxonomy" id="3040156"/>
    <lineage>
        <taxon>Eukaryota</taxon>
        <taxon>Fungi</taxon>
        <taxon>Dikarya</taxon>
        <taxon>Ascomycota</taxon>
        <taxon>Pezizomycotina</taxon>
        <taxon>Sordariomycetes</taxon>
        <taxon>Sordariomycetidae</taxon>
        <taxon>Sordariales</taxon>
        <taxon>Podosporaceae</taxon>
        <taxon>Podospora</taxon>
    </lineage>
</organism>
<reference evidence="3" key="2">
    <citation type="submission" date="2023-05" db="EMBL/GenBank/DDBJ databases">
        <authorList>
            <consortium name="Lawrence Berkeley National Laboratory"/>
            <person name="Steindorff A."/>
            <person name="Hensen N."/>
            <person name="Bonometti L."/>
            <person name="Westerberg I."/>
            <person name="Brannstrom I.O."/>
            <person name="Guillou S."/>
            <person name="Cros-Aarteil S."/>
            <person name="Calhoun S."/>
            <person name="Haridas S."/>
            <person name="Kuo A."/>
            <person name="Mondo S."/>
            <person name="Pangilinan J."/>
            <person name="Riley R."/>
            <person name="Labutti K."/>
            <person name="Andreopoulos B."/>
            <person name="Lipzen A."/>
            <person name="Chen C."/>
            <person name="Yanf M."/>
            <person name="Daum C."/>
            <person name="Ng V."/>
            <person name="Clum A."/>
            <person name="Ohm R."/>
            <person name="Martin F."/>
            <person name="Silar P."/>
            <person name="Natvig D."/>
            <person name="Lalanne C."/>
            <person name="Gautier V."/>
            <person name="Ament-Velasquez S.L."/>
            <person name="Kruys A."/>
            <person name="Hutchinson M.I."/>
            <person name="Powell A.J."/>
            <person name="Barry K."/>
            <person name="Miller A.N."/>
            <person name="Grigoriev I.V."/>
            <person name="Debuchy R."/>
            <person name="Gladieux P."/>
            <person name="Thoren M.H."/>
            <person name="Johannesson H."/>
        </authorList>
    </citation>
    <scope>NUCLEOTIDE SEQUENCE</scope>
    <source>
        <strain evidence="3">PSN243</strain>
    </source>
</reference>
<reference evidence="3" key="1">
    <citation type="journal article" date="2023" name="Mol. Phylogenet. Evol.">
        <title>Genome-scale phylogeny and comparative genomics of the fungal order Sordariales.</title>
        <authorList>
            <person name="Hensen N."/>
            <person name="Bonometti L."/>
            <person name="Westerberg I."/>
            <person name="Brannstrom I.O."/>
            <person name="Guillou S."/>
            <person name="Cros-Aarteil S."/>
            <person name="Calhoun S."/>
            <person name="Haridas S."/>
            <person name="Kuo A."/>
            <person name="Mondo S."/>
            <person name="Pangilinan J."/>
            <person name="Riley R."/>
            <person name="LaButti K."/>
            <person name="Andreopoulos B."/>
            <person name="Lipzen A."/>
            <person name="Chen C."/>
            <person name="Yan M."/>
            <person name="Daum C."/>
            <person name="Ng V."/>
            <person name="Clum A."/>
            <person name="Steindorff A."/>
            <person name="Ohm R.A."/>
            <person name="Martin F."/>
            <person name="Silar P."/>
            <person name="Natvig D.O."/>
            <person name="Lalanne C."/>
            <person name="Gautier V."/>
            <person name="Ament-Velasquez S.L."/>
            <person name="Kruys A."/>
            <person name="Hutchinson M.I."/>
            <person name="Powell A.J."/>
            <person name="Barry K."/>
            <person name="Miller A.N."/>
            <person name="Grigoriev I.V."/>
            <person name="Debuchy R."/>
            <person name="Gladieux P."/>
            <person name="Hiltunen Thoren M."/>
            <person name="Johannesson H."/>
        </authorList>
    </citation>
    <scope>NUCLEOTIDE SEQUENCE</scope>
    <source>
        <strain evidence="3">PSN243</strain>
    </source>
</reference>
<feature type="chain" id="PRO_5043508004" description="ARB-07466-like C-terminal domain-containing protein" evidence="1">
    <location>
        <begin position="19"/>
        <end position="239"/>
    </location>
</feature>
<comment type="caution">
    <text evidence="3">The sequence shown here is derived from an EMBL/GenBank/DDBJ whole genome shotgun (WGS) entry which is preliminary data.</text>
</comment>
<keyword evidence="4" id="KW-1185">Reference proteome</keyword>
<name>A0AAV9GIU7_9PEZI</name>
<protein>
    <recommendedName>
        <fullName evidence="2">ARB-07466-like C-terminal domain-containing protein</fullName>
    </recommendedName>
</protein>
<evidence type="ECO:0000313" key="4">
    <source>
        <dbReference type="Proteomes" id="UP001321760"/>
    </source>
</evidence>
<dbReference type="AlphaFoldDB" id="A0AAV9GIU7"/>
<dbReference type="Pfam" id="PF26571">
    <property type="entry name" value="VldE"/>
    <property type="match status" value="1"/>
</dbReference>
<accession>A0AAV9GIU7</accession>
<evidence type="ECO:0000313" key="3">
    <source>
        <dbReference type="EMBL" id="KAK4447313.1"/>
    </source>
</evidence>
<keyword evidence="1" id="KW-0732">Signal</keyword>
<proteinExistence type="predicted"/>
<evidence type="ECO:0000259" key="2">
    <source>
        <dbReference type="Pfam" id="PF26571"/>
    </source>
</evidence>
<feature type="domain" description="ARB-07466-like C-terminal" evidence="2">
    <location>
        <begin position="120"/>
        <end position="231"/>
    </location>
</feature>
<gene>
    <name evidence="3" type="ORF">QBC34DRAFT_329970</name>
</gene>
<dbReference type="EMBL" id="MU865950">
    <property type="protein sequence ID" value="KAK4447313.1"/>
    <property type="molecule type" value="Genomic_DNA"/>
</dbReference>
<feature type="signal peptide" evidence="1">
    <location>
        <begin position="1"/>
        <end position="18"/>
    </location>
</feature>
<dbReference type="InterPro" id="IPR058593">
    <property type="entry name" value="ARB_07466-like_C"/>
</dbReference>
<sequence length="239" mass="25467">MQLIASFITLLSAAAVSATLNQPCYGPGGSAGVCVRTSACTSSGGTFINGACPWDTSNIKCCSKPRCNNGPQGNCRWVSDCPGPSSTANLCPGPNAFQCCSKAAGGGGGYKAPTIPPVGVCKQVAVNGAKKIVDAFPGRVRQIYCFTPGECVGDHDHPCGKATDMMCSDAGGAPTQTGREIAEWVMRNHAQLNLKYVIWGQKIWDVREDTVKPWNSWKPMEDRGDITKNHWDHVHVSYK</sequence>
<evidence type="ECO:0000256" key="1">
    <source>
        <dbReference type="SAM" id="SignalP"/>
    </source>
</evidence>
<dbReference type="Proteomes" id="UP001321760">
    <property type="component" value="Unassembled WGS sequence"/>
</dbReference>